<evidence type="ECO:0000313" key="2">
    <source>
        <dbReference type="Proteomes" id="UP000077271"/>
    </source>
</evidence>
<dbReference type="Proteomes" id="UP000077271">
    <property type="component" value="Unassembled WGS sequence"/>
</dbReference>
<protein>
    <submittedName>
        <fullName evidence="1">Uncharacterized protein</fullName>
    </submittedName>
</protein>
<name>A0A177KIV8_9BACI</name>
<evidence type="ECO:0000313" key="1">
    <source>
        <dbReference type="EMBL" id="OAH53067.1"/>
    </source>
</evidence>
<dbReference type="AlphaFoldDB" id="A0A177KIV8"/>
<dbReference type="EMBL" id="LQWZ01000036">
    <property type="protein sequence ID" value="OAH53067.1"/>
    <property type="molecule type" value="Genomic_DNA"/>
</dbReference>
<organism evidence="1 2">
    <name type="scientific">Domibacillus aminovorans</name>
    <dbReference type="NCBI Taxonomy" id="29332"/>
    <lineage>
        <taxon>Bacteria</taxon>
        <taxon>Bacillati</taxon>
        <taxon>Bacillota</taxon>
        <taxon>Bacilli</taxon>
        <taxon>Bacillales</taxon>
        <taxon>Bacillaceae</taxon>
        <taxon>Domibacillus</taxon>
    </lineage>
</organism>
<gene>
    <name evidence="1" type="ORF">AWH48_11960</name>
</gene>
<proteinExistence type="predicted"/>
<accession>A0A177KIV8</accession>
<sequence length="154" mass="16784">MAGITLASGFDLNSPLPLDSRTIVDDIMARDGMANGKRYEGLTCYVKEEQKEYQLVGGTANIHWRSVPTPQQMDVLRGFNDHSFVPTYDENGQLVSVEEKIGETVIRSFTLTYDVDDLVATVAETYDGETVTSTLNYTSGSFVSVDNTVSPAGG</sequence>
<comment type="caution">
    <text evidence="1">The sequence shown here is derived from an EMBL/GenBank/DDBJ whole genome shotgun (WGS) entry which is preliminary data.</text>
</comment>
<reference evidence="1 2" key="1">
    <citation type="submission" date="2016-01" db="EMBL/GenBank/DDBJ databases">
        <title>Investigation of taxonomic status of Bacillus aminovorans.</title>
        <authorList>
            <person name="Verma A."/>
            <person name="Pal Y."/>
            <person name="Krishnamurthi S."/>
        </authorList>
    </citation>
    <scope>NUCLEOTIDE SEQUENCE [LARGE SCALE GENOMIC DNA]</scope>
    <source>
        <strain evidence="1 2">DSM 4337</strain>
    </source>
</reference>